<dbReference type="STRING" id="196164.gene:10741998"/>
<dbReference type="EMBL" id="BA000035">
    <property type="protein sequence ID" value="BAC18389.1"/>
    <property type="molecule type" value="Genomic_DNA"/>
</dbReference>
<dbReference type="GO" id="GO:0030288">
    <property type="term" value="C:outer membrane-bounded periplasmic space"/>
    <property type="evidence" value="ECO:0007669"/>
    <property type="project" value="TreeGrafter"/>
</dbReference>
<dbReference type="AlphaFoldDB" id="Q8FTI9"/>
<feature type="region of interest" description="Disordered" evidence="4">
    <location>
        <begin position="220"/>
        <end position="247"/>
    </location>
</feature>
<evidence type="ECO:0000256" key="4">
    <source>
        <dbReference type="SAM" id="MobiDB-lite"/>
    </source>
</evidence>
<name>Q8FTI9_COREF</name>
<comment type="similarity">
    <text evidence="1">Belongs to the bacterial solute-binding protein 3 family.</text>
</comment>
<evidence type="ECO:0000313" key="7">
    <source>
        <dbReference type="Proteomes" id="UP000001409"/>
    </source>
</evidence>
<evidence type="ECO:0000256" key="1">
    <source>
        <dbReference type="ARBA" id="ARBA00010333"/>
    </source>
</evidence>
<dbReference type="InterPro" id="IPR001638">
    <property type="entry name" value="Solute-binding_3/MltF_N"/>
</dbReference>
<dbReference type="SUPFAM" id="SSF53850">
    <property type="entry name" value="Periplasmic binding protein-like II"/>
    <property type="match status" value="1"/>
</dbReference>
<dbReference type="PANTHER" id="PTHR30085">
    <property type="entry name" value="AMINO ACID ABC TRANSPORTER PERMEASE"/>
    <property type="match status" value="1"/>
</dbReference>
<organism evidence="6 7">
    <name type="scientific">Corynebacterium efficiens (strain DSM 44549 / YS-314 / AJ 12310 / JCM 11189 / NBRC 100395)</name>
    <dbReference type="NCBI Taxonomy" id="196164"/>
    <lineage>
        <taxon>Bacteria</taxon>
        <taxon>Bacillati</taxon>
        <taxon>Actinomycetota</taxon>
        <taxon>Actinomycetes</taxon>
        <taxon>Mycobacteriales</taxon>
        <taxon>Corynebacteriaceae</taxon>
        <taxon>Corynebacterium</taxon>
    </lineage>
</organism>
<evidence type="ECO:0000259" key="5">
    <source>
        <dbReference type="SMART" id="SM00062"/>
    </source>
</evidence>
<reference evidence="6 7" key="1">
    <citation type="journal article" date="2003" name="Genome Res.">
        <title>Comparative complete genome sequence analysis of the amino acid replacements responsible for the thermostability of Corynebacterium efficiens.</title>
        <authorList>
            <person name="Nishio Y."/>
            <person name="Nakamura Y."/>
            <person name="Kawarabayasi Y."/>
            <person name="Usuda Y."/>
            <person name="Kimura E."/>
            <person name="Sugimoto S."/>
            <person name="Matsui K."/>
            <person name="Yamagishi A."/>
            <person name="Kikuchi H."/>
            <person name="Ikeo K."/>
            <person name="Gojobori T."/>
        </authorList>
    </citation>
    <scope>NUCLEOTIDE SEQUENCE [LARGE SCALE GENOMIC DNA]</scope>
    <source>
        <strain evidence="7">DSM 44549 / YS-314 / AJ 12310 / JCM 11189 / NBRC 100395</strain>
    </source>
</reference>
<keyword evidence="7" id="KW-1185">Reference proteome</keyword>
<accession>Q8FTI9</accession>
<dbReference type="Proteomes" id="UP000001409">
    <property type="component" value="Chromosome"/>
</dbReference>
<evidence type="ECO:0000313" key="6">
    <source>
        <dbReference type="EMBL" id="BAC18389.1"/>
    </source>
</evidence>
<feature type="compositionally biased region" description="Polar residues" evidence="4">
    <location>
        <begin position="222"/>
        <end position="235"/>
    </location>
</feature>
<keyword evidence="2" id="KW-0813">Transport</keyword>
<dbReference type="InterPro" id="IPR051455">
    <property type="entry name" value="Bact_solute-bind_prot3"/>
</dbReference>
<dbReference type="SMART" id="SM00062">
    <property type="entry name" value="PBPb"/>
    <property type="match status" value="1"/>
</dbReference>
<protein>
    <submittedName>
        <fullName evidence="6">Glutamate periplasmic binding protein</fullName>
    </submittedName>
</protein>
<feature type="region of interest" description="Disordered" evidence="4">
    <location>
        <begin position="266"/>
        <end position="292"/>
    </location>
</feature>
<evidence type="ECO:0000256" key="3">
    <source>
        <dbReference type="ARBA" id="ARBA00022729"/>
    </source>
</evidence>
<dbReference type="eggNOG" id="COG0834">
    <property type="taxonomic scope" value="Bacteria"/>
</dbReference>
<proteinExistence type="inferred from homology"/>
<dbReference type="Gene3D" id="3.40.190.10">
    <property type="entry name" value="Periplasmic binding protein-like II"/>
    <property type="match status" value="2"/>
</dbReference>
<evidence type="ECO:0000256" key="2">
    <source>
        <dbReference type="ARBA" id="ARBA00022448"/>
    </source>
</evidence>
<dbReference type="GO" id="GO:0006865">
    <property type="term" value="P:amino acid transport"/>
    <property type="evidence" value="ECO:0007669"/>
    <property type="project" value="TreeGrafter"/>
</dbReference>
<feature type="domain" description="Solute-binding protein family 3/N-terminal" evidence="5">
    <location>
        <begin position="1"/>
        <end position="220"/>
    </location>
</feature>
<sequence>MRSPDGTMSGLEVDISTYVVNAIADDNGWEHPEITWRETPAAQRETFIQNGEVAMIAATYSINQARLDTVNFGGPFLVTHQALMVPDEDDRIQDMDDLNNDLILCSTAGSVPSQRAKEAIPGLQLQEYDTPSSCIEALDQGSVDAITTDATILYGYAQYYPGDFRIVEMTRDGEQFTDEYYGIGLAKGDEDGTEAINTALQEMYDDGTFDRLLEANFERIPRSSNTEPPVTSPVSSKHHPHLRNDHGFSHTLPAACRVLPPPVHHVRNRGSRLHHARRGLRGGEPGFPVPPG</sequence>
<dbReference type="CDD" id="cd13690">
    <property type="entry name" value="PBP2_GluB"/>
    <property type="match status" value="1"/>
</dbReference>
<dbReference type="KEGG" id="cef:CE1579"/>
<feature type="compositionally biased region" description="Basic residues" evidence="4">
    <location>
        <begin position="266"/>
        <end position="280"/>
    </location>
</feature>
<dbReference type="GO" id="GO:0005576">
    <property type="term" value="C:extracellular region"/>
    <property type="evidence" value="ECO:0007669"/>
    <property type="project" value="TreeGrafter"/>
</dbReference>
<dbReference type="Pfam" id="PF00497">
    <property type="entry name" value="SBP_bac_3"/>
    <property type="match status" value="1"/>
</dbReference>
<keyword evidence="3" id="KW-0732">Signal</keyword>
<dbReference type="PANTHER" id="PTHR30085:SF6">
    <property type="entry name" value="ABC TRANSPORTER GLUTAMINE-BINDING PROTEIN GLNH"/>
    <property type="match status" value="1"/>
</dbReference>
<dbReference type="HOGENOM" id="CLU_019602_18_4_11"/>